<gene>
    <name evidence="2" type="ORF">GCM10011360_25330</name>
</gene>
<dbReference type="Proteomes" id="UP000612855">
    <property type="component" value="Unassembled WGS sequence"/>
</dbReference>
<dbReference type="EMBL" id="BMFJ01000001">
    <property type="protein sequence ID" value="GGE36484.1"/>
    <property type="molecule type" value="Genomic_DNA"/>
</dbReference>
<accession>A0A917A9D3</accession>
<organism evidence="2 3">
    <name type="scientific">Primorskyibacter flagellatus</name>
    <dbReference type="NCBI Taxonomy" id="1387277"/>
    <lineage>
        <taxon>Bacteria</taxon>
        <taxon>Pseudomonadati</taxon>
        <taxon>Pseudomonadota</taxon>
        <taxon>Alphaproteobacteria</taxon>
        <taxon>Rhodobacterales</taxon>
        <taxon>Roseobacteraceae</taxon>
        <taxon>Primorskyibacter</taxon>
    </lineage>
</organism>
<feature type="region of interest" description="Disordered" evidence="1">
    <location>
        <begin position="35"/>
        <end position="58"/>
    </location>
</feature>
<reference evidence="3" key="1">
    <citation type="journal article" date="2019" name="Int. J. Syst. Evol. Microbiol.">
        <title>The Global Catalogue of Microorganisms (GCM) 10K type strain sequencing project: providing services to taxonomists for standard genome sequencing and annotation.</title>
        <authorList>
            <consortium name="The Broad Institute Genomics Platform"/>
            <consortium name="The Broad Institute Genome Sequencing Center for Infectious Disease"/>
            <person name="Wu L."/>
            <person name="Ma J."/>
        </authorList>
    </citation>
    <scope>NUCLEOTIDE SEQUENCE [LARGE SCALE GENOMIC DNA]</scope>
    <source>
        <strain evidence="3">CGMCC 1.12664</strain>
    </source>
</reference>
<evidence type="ECO:0000256" key="1">
    <source>
        <dbReference type="SAM" id="MobiDB-lite"/>
    </source>
</evidence>
<comment type="caution">
    <text evidence="2">The sequence shown here is derived from an EMBL/GenBank/DDBJ whole genome shotgun (WGS) entry which is preliminary data.</text>
</comment>
<name>A0A917A9D3_9RHOB</name>
<keyword evidence="3" id="KW-1185">Reference proteome</keyword>
<evidence type="ECO:0000313" key="3">
    <source>
        <dbReference type="Proteomes" id="UP000612855"/>
    </source>
</evidence>
<evidence type="ECO:0000313" key="2">
    <source>
        <dbReference type="EMBL" id="GGE36484.1"/>
    </source>
</evidence>
<protein>
    <submittedName>
        <fullName evidence="2">Uncharacterized protein</fullName>
    </submittedName>
</protein>
<dbReference type="AlphaFoldDB" id="A0A917A9D3"/>
<sequence length="130" mass="14099">MKLKTRLTRLAAAIAEQASRNPEFAQQLEEILGCNPVAGPKSSTKSQGTRKGGRRAPAVVDPVAIAESDPTGLRNALEPLELGQLLDIVAEYGMDPGKLVMKWKDRNKVIERIIDVSTSRATKGDAFRSD</sequence>
<proteinExistence type="predicted"/>
<dbReference type="RefSeq" id="WP_188478031.1">
    <property type="nucleotide sequence ID" value="NZ_BMFJ01000001.1"/>
</dbReference>